<evidence type="ECO:0000313" key="1">
    <source>
        <dbReference type="EMBL" id="SOC06442.1"/>
    </source>
</evidence>
<name>A0A285SEU3_9BACL</name>
<keyword evidence="2" id="KW-1185">Reference proteome</keyword>
<dbReference type="Proteomes" id="UP000219636">
    <property type="component" value="Unassembled WGS sequence"/>
</dbReference>
<dbReference type="AlphaFoldDB" id="A0A285SEU3"/>
<reference evidence="2" key="1">
    <citation type="submission" date="2017-08" db="EMBL/GenBank/DDBJ databases">
        <authorList>
            <person name="Varghese N."/>
            <person name="Submissions S."/>
        </authorList>
    </citation>
    <scope>NUCLEOTIDE SEQUENCE [LARGE SCALE GENOMIC DNA]</scope>
    <source>
        <strain evidence="2">JC22</strain>
    </source>
</reference>
<proteinExistence type="predicted"/>
<dbReference type="OrthoDB" id="2989625at2"/>
<organism evidence="1 2">
    <name type="scientific">Ureibacillus xyleni</name>
    <dbReference type="NCBI Taxonomy" id="614648"/>
    <lineage>
        <taxon>Bacteria</taxon>
        <taxon>Bacillati</taxon>
        <taxon>Bacillota</taxon>
        <taxon>Bacilli</taxon>
        <taxon>Bacillales</taxon>
        <taxon>Caryophanaceae</taxon>
        <taxon>Ureibacillus</taxon>
    </lineage>
</organism>
<sequence length="79" mass="9255">MDYFERYVVELEDGTFALWGQFVEGDEQSLLAMENFCDATLFRKEFAEMKIQQINKGVWRFLGDAKKAIGIRKVELKIV</sequence>
<dbReference type="RefSeq" id="WP_097073225.1">
    <property type="nucleotide sequence ID" value="NZ_OBMQ01000004.1"/>
</dbReference>
<protein>
    <submittedName>
        <fullName evidence="1">Uncharacterized protein</fullName>
    </submittedName>
</protein>
<dbReference type="EMBL" id="OBMQ01000004">
    <property type="protein sequence ID" value="SOC06442.1"/>
    <property type="molecule type" value="Genomic_DNA"/>
</dbReference>
<accession>A0A285SEU3</accession>
<evidence type="ECO:0000313" key="2">
    <source>
        <dbReference type="Proteomes" id="UP000219636"/>
    </source>
</evidence>
<gene>
    <name evidence="1" type="ORF">SAMN05880501_104279</name>
</gene>